<name>A0A2P2NLN4_RHIMU</name>
<evidence type="ECO:0000313" key="2">
    <source>
        <dbReference type="EMBL" id="MBX43373.1"/>
    </source>
</evidence>
<keyword evidence="1" id="KW-0472">Membrane</keyword>
<protein>
    <submittedName>
        <fullName evidence="2">Uncharacterized protein</fullName>
    </submittedName>
</protein>
<reference evidence="2" key="1">
    <citation type="submission" date="2018-02" db="EMBL/GenBank/DDBJ databases">
        <title>Rhizophora mucronata_Transcriptome.</title>
        <authorList>
            <person name="Meera S.P."/>
            <person name="Sreeshan A."/>
            <person name="Augustine A."/>
        </authorList>
    </citation>
    <scope>NUCLEOTIDE SEQUENCE</scope>
    <source>
        <tissue evidence="2">Leaf</tissue>
    </source>
</reference>
<feature type="transmembrane region" description="Helical" evidence="1">
    <location>
        <begin position="12"/>
        <end position="37"/>
    </location>
</feature>
<sequence length="48" mass="5696">MLSNKSYTYYRRLIGVLVEITNVLLPCVFMLSNCILLKMSKKYPWHSK</sequence>
<accession>A0A2P2NLN4</accession>
<keyword evidence="1" id="KW-0812">Transmembrane</keyword>
<organism evidence="2">
    <name type="scientific">Rhizophora mucronata</name>
    <name type="common">Asiatic mangrove</name>
    <dbReference type="NCBI Taxonomy" id="61149"/>
    <lineage>
        <taxon>Eukaryota</taxon>
        <taxon>Viridiplantae</taxon>
        <taxon>Streptophyta</taxon>
        <taxon>Embryophyta</taxon>
        <taxon>Tracheophyta</taxon>
        <taxon>Spermatophyta</taxon>
        <taxon>Magnoliopsida</taxon>
        <taxon>eudicotyledons</taxon>
        <taxon>Gunneridae</taxon>
        <taxon>Pentapetalae</taxon>
        <taxon>rosids</taxon>
        <taxon>fabids</taxon>
        <taxon>Malpighiales</taxon>
        <taxon>Rhizophoraceae</taxon>
        <taxon>Rhizophora</taxon>
    </lineage>
</organism>
<evidence type="ECO:0000256" key="1">
    <source>
        <dbReference type="SAM" id="Phobius"/>
    </source>
</evidence>
<proteinExistence type="predicted"/>
<keyword evidence="1" id="KW-1133">Transmembrane helix</keyword>
<dbReference type="EMBL" id="GGEC01062889">
    <property type="protein sequence ID" value="MBX43373.1"/>
    <property type="molecule type" value="Transcribed_RNA"/>
</dbReference>
<dbReference type="AlphaFoldDB" id="A0A2P2NLN4"/>